<evidence type="ECO:0000313" key="6">
    <source>
        <dbReference type="EMBL" id="SJM63853.1"/>
    </source>
</evidence>
<dbReference type="GO" id="GO:0046872">
    <property type="term" value="F:metal ion binding"/>
    <property type="evidence" value="ECO:0007669"/>
    <property type="project" value="UniProtKB-KW"/>
</dbReference>
<protein>
    <submittedName>
        <fullName evidence="6">HAD-superfamily hydrolase, subfamily IA, variant 3</fullName>
    </submittedName>
</protein>
<evidence type="ECO:0000256" key="4">
    <source>
        <dbReference type="ARBA" id="ARBA00022842"/>
    </source>
</evidence>
<evidence type="ECO:0000256" key="3">
    <source>
        <dbReference type="ARBA" id="ARBA00022723"/>
    </source>
</evidence>
<comment type="similarity">
    <text evidence="2">Belongs to the HAD-like hydrolase superfamily. CbbY/CbbZ/Gph/YieH family.</text>
</comment>
<dbReference type="InterPro" id="IPR036412">
    <property type="entry name" value="HAD-like_sf"/>
</dbReference>
<dbReference type="CDD" id="cd07505">
    <property type="entry name" value="HAD_BPGM-like"/>
    <property type="match status" value="1"/>
</dbReference>
<comment type="cofactor">
    <cofactor evidence="1">
        <name>Mg(2+)</name>
        <dbReference type="ChEBI" id="CHEBI:18420"/>
    </cofactor>
</comment>
<keyword evidence="3" id="KW-0479">Metal-binding</keyword>
<evidence type="ECO:0000256" key="5">
    <source>
        <dbReference type="ARBA" id="ARBA00023277"/>
    </source>
</evidence>
<dbReference type="RefSeq" id="WP_086992286.1">
    <property type="nucleotide sequence ID" value="NZ_FUHU01000038.1"/>
</dbReference>
<dbReference type="PRINTS" id="PR00413">
    <property type="entry name" value="HADHALOGNASE"/>
</dbReference>
<proteinExistence type="inferred from homology"/>
<keyword evidence="6" id="KW-0378">Hydrolase</keyword>
<reference evidence="6 7" key="1">
    <citation type="submission" date="2017-02" db="EMBL/GenBank/DDBJ databases">
        <authorList>
            <person name="Peterson S.W."/>
        </authorList>
    </citation>
    <scope>NUCLEOTIDE SEQUENCE [LARGE SCALE GENOMIC DNA]</scope>
    <source>
        <strain evidence="6 7">LMG 22410</strain>
    </source>
</reference>
<dbReference type="PANTHER" id="PTHR46193">
    <property type="entry name" value="6-PHOSPHOGLUCONATE PHOSPHATASE"/>
    <property type="match status" value="1"/>
</dbReference>
<dbReference type="InterPro" id="IPR023214">
    <property type="entry name" value="HAD_sf"/>
</dbReference>
<dbReference type="GeneID" id="303173431"/>
<dbReference type="InterPro" id="IPR041492">
    <property type="entry name" value="HAD_2"/>
</dbReference>
<dbReference type="GO" id="GO:0016787">
    <property type="term" value="F:hydrolase activity"/>
    <property type="evidence" value="ECO:0007669"/>
    <property type="project" value="UniProtKB-KW"/>
</dbReference>
<keyword evidence="5" id="KW-0119">Carbohydrate metabolism</keyword>
<accession>A0A1R4G6Y5</accession>
<dbReference type="InterPro" id="IPR051600">
    <property type="entry name" value="Beta-PGM-like"/>
</dbReference>
<dbReference type="EMBL" id="FUHU01000038">
    <property type="protein sequence ID" value="SJM63853.1"/>
    <property type="molecule type" value="Genomic_DNA"/>
</dbReference>
<name>A0A1R4G6Y5_9MICO</name>
<evidence type="ECO:0000256" key="1">
    <source>
        <dbReference type="ARBA" id="ARBA00001946"/>
    </source>
</evidence>
<dbReference type="Gene3D" id="1.10.150.240">
    <property type="entry name" value="Putative phosphatase, domain 2"/>
    <property type="match status" value="1"/>
</dbReference>
<dbReference type="Gene3D" id="3.40.50.1000">
    <property type="entry name" value="HAD superfamily/HAD-like"/>
    <property type="match status" value="1"/>
</dbReference>
<gene>
    <name evidence="6" type="ORF">CZ674_09405</name>
</gene>
<keyword evidence="7" id="KW-1185">Reference proteome</keyword>
<dbReference type="SFLD" id="SFLDG01129">
    <property type="entry name" value="C1.5:_HAD__Beta-PGM__Phosphata"/>
    <property type="match status" value="1"/>
</dbReference>
<evidence type="ECO:0000256" key="2">
    <source>
        <dbReference type="ARBA" id="ARBA00006171"/>
    </source>
</evidence>
<dbReference type="InterPro" id="IPR023198">
    <property type="entry name" value="PGP-like_dom2"/>
</dbReference>
<keyword evidence="4" id="KW-0460">Magnesium</keyword>
<sequence length="217" mass="23136">MKLQHGILFDMDGTLIESEDIWQRTEIEVARELGVHWTLEDSLQFVGSSMMLWANEMISRGAKLAPDELGALVSRRVAEEVAADIPWLPGAQQLLSDIAAAGIPAAIVTNAAPWNVQPVLDAAPKGALQFAVSAYELENAKPHPEPYLVGAQRLGIEAAGSIAMEDSLTGAASVTAAGIPLWFVETHSPAPETAERSFADLSAVSVDDLLSRLGRIS</sequence>
<dbReference type="PANTHER" id="PTHR46193:SF18">
    <property type="entry name" value="HEXITOL PHOSPHATASE B"/>
    <property type="match status" value="1"/>
</dbReference>
<dbReference type="AlphaFoldDB" id="A0A1R4G6Y5"/>
<dbReference type="Pfam" id="PF13419">
    <property type="entry name" value="HAD_2"/>
    <property type="match status" value="1"/>
</dbReference>
<dbReference type="SFLD" id="SFLDS00003">
    <property type="entry name" value="Haloacid_Dehalogenase"/>
    <property type="match status" value="1"/>
</dbReference>
<dbReference type="SUPFAM" id="SSF56784">
    <property type="entry name" value="HAD-like"/>
    <property type="match status" value="1"/>
</dbReference>
<dbReference type="InterPro" id="IPR006439">
    <property type="entry name" value="HAD-SF_hydro_IA"/>
</dbReference>
<dbReference type="Proteomes" id="UP000195787">
    <property type="component" value="Unassembled WGS sequence"/>
</dbReference>
<evidence type="ECO:0000313" key="7">
    <source>
        <dbReference type="Proteomes" id="UP000195787"/>
    </source>
</evidence>
<organism evidence="6 7">
    <name type="scientific">Agrococcus casei LMG 22410</name>
    <dbReference type="NCBI Taxonomy" id="1255656"/>
    <lineage>
        <taxon>Bacteria</taxon>
        <taxon>Bacillati</taxon>
        <taxon>Actinomycetota</taxon>
        <taxon>Actinomycetes</taxon>
        <taxon>Micrococcales</taxon>
        <taxon>Microbacteriaceae</taxon>
        <taxon>Agrococcus</taxon>
    </lineage>
</organism>